<dbReference type="EMBL" id="PRKW01000004">
    <property type="protein sequence ID" value="PPB49047.1"/>
    <property type="molecule type" value="Genomic_DNA"/>
</dbReference>
<name>A0A2S5IWZ0_9MICC</name>
<evidence type="ECO:0000256" key="7">
    <source>
        <dbReference type="ARBA" id="ARBA00023065"/>
    </source>
</evidence>
<evidence type="ECO:0000256" key="5">
    <source>
        <dbReference type="ARBA" id="ARBA00022723"/>
    </source>
</evidence>
<evidence type="ECO:0000256" key="6">
    <source>
        <dbReference type="ARBA" id="ARBA00022989"/>
    </source>
</evidence>
<feature type="transmembrane region" description="Helical" evidence="13">
    <location>
        <begin position="35"/>
        <end position="56"/>
    </location>
</feature>
<keyword evidence="4 13" id="KW-0812">Transmembrane</keyword>
<comment type="activity regulation">
    <text evidence="13">Na(+) is not transported, but it plays an essential structural role and its presence is essential for fluoride channel function.</text>
</comment>
<dbReference type="HAMAP" id="MF_00454">
    <property type="entry name" value="FluC"/>
    <property type="match status" value="1"/>
</dbReference>
<dbReference type="RefSeq" id="WP_104121487.1">
    <property type="nucleotide sequence ID" value="NZ_PRKW01000004.1"/>
</dbReference>
<dbReference type="GO" id="GO:0005886">
    <property type="term" value="C:plasma membrane"/>
    <property type="evidence" value="ECO:0007669"/>
    <property type="project" value="UniProtKB-SubCell"/>
</dbReference>
<feature type="binding site" evidence="13">
    <location>
        <position position="79"/>
    </location>
    <ligand>
        <name>Na(+)</name>
        <dbReference type="ChEBI" id="CHEBI:29101"/>
        <note>structural</note>
    </ligand>
</feature>
<evidence type="ECO:0000256" key="10">
    <source>
        <dbReference type="ARBA" id="ARBA00035120"/>
    </source>
</evidence>
<keyword evidence="2 13" id="KW-0813">Transport</keyword>
<dbReference type="Pfam" id="PF02537">
    <property type="entry name" value="CRCB"/>
    <property type="match status" value="1"/>
</dbReference>
<proteinExistence type="inferred from homology"/>
<dbReference type="NCBIfam" id="TIGR00494">
    <property type="entry name" value="crcB"/>
    <property type="match status" value="1"/>
</dbReference>
<keyword evidence="5 13" id="KW-0479">Metal-binding</keyword>
<dbReference type="GO" id="GO:0046872">
    <property type="term" value="F:metal ion binding"/>
    <property type="evidence" value="ECO:0007669"/>
    <property type="project" value="UniProtKB-KW"/>
</dbReference>
<dbReference type="PANTHER" id="PTHR28259">
    <property type="entry name" value="FLUORIDE EXPORT PROTEIN 1-RELATED"/>
    <property type="match status" value="1"/>
</dbReference>
<evidence type="ECO:0000256" key="12">
    <source>
        <dbReference type="ARBA" id="ARBA00049940"/>
    </source>
</evidence>
<evidence type="ECO:0000256" key="13">
    <source>
        <dbReference type="HAMAP-Rule" id="MF_00454"/>
    </source>
</evidence>
<keyword evidence="3 13" id="KW-1003">Cell membrane</keyword>
<keyword evidence="6 13" id="KW-1133">Transmembrane helix</keyword>
<evidence type="ECO:0000256" key="4">
    <source>
        <dbReference type="ARBA" id="ARBA00022692"/>
    </source>
</evidence>
<evidence type="ECO:0000256" key="11">
    <source>
        <dbReference type="ARBA" id="ARBA00035585"/>
    </source>
</evidence>
<feature type="binding site" evidence="13">
    <location>
        <position position="76"/>
    </location>
    <ligand>
        <name>Na(+)</name>
        <dbReference type="ChEBI" id="CHEBI:29101"/>
        <note>structural</note>
    </ligand>
</feature>
<keyword evidence="15" id="KW-1185">Reference proteome</keyword>
<comment type="catalytic activity">
    <reaction evidence="11">
        <text>fluoride(in) = fluoride(out)</text>
        <dbReference type="Rhea" id="RHEA:76159"/>
        <dbReference type="ChEBI" id="CHEBI:17051"/>
    </reaction>
    <physiologicalReaction direction="left-to-right" evidence="11">
        <dbReference type="Rhea" id="RHEA:76160"/>
    </physiologicalReaction>
</comment>
<evidence type="ECO:0000256" key="9">
    <source>
        <dbReference type="ARBA" id="ARBA00023303"/>
    </source>
</evidence>
<evidence type="ECO:0000256" key="1">
    <source>
        <dbReference type="ARBA" id="ARBA00004651"/>
    </source>
</evidence>
<evidence type="ECO:0000256" key="2">
    <source>
        <dbReference type="ARBA" id="ARBA00022448"/>
    </source>
</evidence>
<dbReference type="Proteomes" id="UP000239297">
    <property type="component" value="Unassembled WGS sequence"/>
</dbReference>
<comment type="caution">
    <text evidence="14">The sequence shown here is derived from an EMBL/GenBank/DDBJ whole genome shotgun (WGS) entry which is preliminary data.</text>
</comment>
<evidence type="ECO:0000313" key="14">
    <source>
        <dbReference type="EMBL" id="PPB49047.1"/>
    </source>
</evidence>
<reference evidence="14 15" key="1">
    <citation type="journal article" date="2014" name="Int. J. Syst. Evol. Microbiol.">
        <title>Arthrobacter pityocampae sp. nov., isolated from Thaumetopoea pityocampa (Lep., Thaumetopoeidae).</title>
        <authorList>
            <person name="Ince I.A."/>
            <person name="Demirbag Z."/>
            <person name="Kati H."/>
        </authorList>
    </citation>
    <scope>NUCLEOTIDE SEQUENCE [LARGE SCALE GENOMIC DNA]</scope>
    <source>
        <strain evidence="14 15">Tp2</strain>
    </source>
</reference>
<comment type="similarity">
    <text evidence="10 13">Belongs to the fluoride channel Fluc/FEX (TC 1.A.43) family.</text>
</comment>
<keyword evidence="13" id="KW-0915">Sodium</keyword>
<keyword evidence="9 13" id="KW-0407">Ion channel</keyword>
<dbReference type="GO" id="GO:0062054">
    <property type="term" value="F:fluoride channel activity"/>
    <property type="evidence" value="ECO:0007669"/>
    <property type="project" value="UniProtKB-UniRule"/>
</dbReference>
<sequence>MSVLVVLALGIAGGMGAVARFVLDGVIRAPLRGVVPIGTMTVNITGSFLLGLVAAFGMTGVLPSEWTSICGVGFLGGYTTFSTASSETVRLLQAKRIGAAVLSGAGTALASFGAAALGLWVGFFPTGLGGS</sequence>
<gene>
    <name evidence="13 14" type="primary">crcB</name>
    <name evidence="13" type="synonym">fluC</name>
    <name evidence="14" type="ORF">C4K88_10015</name>
</gene>
<evidence type="ECO:0000256" key="3">
    <source>
        <dbReference type="ARBA" id="ARBA00022475"/>
    </source>
</evidence>
<organism evidence="14 15">
    <name type="scientific">Arthrobacter pityocampae</name>
    <dbReference type="NCBI Taxonomy" id="547334"/>
    <lineage>
        <taxon>Bacteria</taxon>
        <taxon>Bacillati</taxon>
        <taxon>Actinomycetota</taxon>
        <taxon>Actinomycetes</taxon>
        <taxon>Micrococcales</taxon>
        <taxon>Micrococcaceae</taxon>
        <taxon>Arthrobacter</taxon>
    </lineage>
</organism>
<keyword evidence="7 13" id="KW-0406">Ion transport</keyword>
<accession>A0A2S5IWZ0</accession>
<comment type="function">
    <text evidence="12 13">Fluoride-specific ion channel. Important for reducing fluoride concentration in the cell, thus reducing its toxicity.</text>
</comment>
<dbReference type="AlphaFoldDB" id="A0A2S5IWZ0"/>
<comment type="subcellular location">
    <subcellularLocation>
        <location evidence="1 13">Cell membrane</location>
        <topology evidence="1 13">Multi-pass membrane protein</topology>
    </subcellularLocation>
</comment>
<comment type="caution">
    <text evidence="13">Lacks conserved residue(s) required for the propagation of feature annotation.</text>
</comment>
<evidence type="ECO:0000313" key="15">
    <source>
        <dbReference type="Proteomes" id="UP000239297"/>
    </source>
</evidence>
<protein>
    <recommendedName>
        <fullName evidence="13">Fluoride-specific ion channel FluC</fullName>
    </recommendedName>
</protein>
<dbReference type="InterPro" id="IPR003691">
    <property type="entry name" value="FluC"/>
</dbReference>
<evidence type="ECO:0000256" key="8">
    <source>
        <dbReference type="ARBA" id="ARBA00023136"/>
    </source>
</evidence>
<dbReference type="GO" id="GO:0140114">
    <property type="term" value="P:cellular detoxification of fluoride"/>
    <property type="evidence" value="ECO:0007669"/>
    <property type="project" value="UniProtKB-UniRule"/>
</dbReference>
<keyword evidence="8 13" id="KW-0472">Membrane</keyword>
<dbReference type="OrthoDB" id="5148600at2"/>
<feature type="transmembrane region" description="Helical" evidence="13">
    <location>
        <begin position="99"/>
        <end position="123"/>
    </location>
</feature>
<dbReference type="PANTHER" id="PTHR28259:SF16">
    <property type="entry name" value="FLUORIDE-SPECIFIC ION CHANNEL FLUC 2"/>
    <property type="match status" value="1"/>
</dbReference>